<dbReference type="Proteomes" id="UP001201163">
    <property type="component" value="Unassembled WGS sequence"/>
</dbReference>
<feature type="compositionally biased region" description="Polar residues" evidence="2">
    <location>
        <begin position="300"/>
        <end position="310"/>
    </location>
</feature>
<accession>A0AAD4L900</accession>
<organism evidence="5 6">
    <name type="scientific">Lactarius akahatsu</name>
    <dbReference type="NCBI Taxonomy" id="416441"/>
    <lineage>
        <taxon>Eukaryota</taxon>
        <taxon>Fungi</taxon>
        <taxon>Dikarya</taxon>
        <taxon>Basidiomycota</taxon>
        <taxon>Agaricomycotina</taxon>
        <taxon>Agaricomycetes</taxon>
        <taxon>Russulales</taxon>
        <taxon>Russulaceae</taxon>
        <taxon>Lactarius</taxon>
    </lineage>
</organism>
<evidence type="ECO:0000313" key="6">
    <source>
        <dbReference type="Proteomes" id="UP001201163"/>
    </source>
</evidence>
<feature type="non-terminal residue" evidence="5">
    <location>
        <position position="1"/>
    </location>
</feature>
<dbReference type="Pfam" id="PF13598">
    <property type="entry name" value="DUF4139"/>
    <property type="match status" value="1"/>
</dbReference>
<keyword evidence="6" id="KW-1185">Reference proteome</keyword>
<feature type="coiled-coil region" evidence="1">
    <location>
        <begin position="141"/>
        <end position="168"/>
    </location>
</feature>
<proteinExistence type="predicted"/>
<reference evidence="5" key="1">
    <citation type="submission" date="2022-01" db="EMBL/GenBank/DDBJ databases">
        <title>Comparative genomics reveals a dynamic genome evolution in the ectomycorrhizal milk-cap (Lactarius) mushrooms.</title>
        <authorList>
            <consortium name="DOE Joint Genome Institute"/>
            <person name="Lebreton A."/>
            <person name="Tang N."/>
            <person name="Kuo A."/>
            <person name="LaButti K."/>
            <person name="Drula E."/>
            <person name="Barry K."/>
            <person name="Clum A."/>
            <person name="Lipzen A."/>
            <person name="Mousain D."/>
            <person name="Ng V."/>
            <person name="Wang R."/>
            <person name="Wang X."/>
            <person name="Dai Y."/>
            <person name="Henrissat B."/>
            <person name="Grigoriev I.V."/>
            <person name="Guerin-Laguette A."/>
            <person name="Yu F."/>
            <person name="Martin F.M."/>
        </authorList>
    </citation>
    <scope>NUCLEOTIDE SEQUENCE</scope>
    <source>
        <strain evidence="5">QP</strain>
    </source>
</reference>
<evidence type="ECO:0000259" key="4">
    <source>
        <dbReference type="Pfam" id="PF13600"/>
    </source>
</evidence>
<dbReference type="EMBL" id="JAKELL010000070">
    <property type="protein sequence ID" value="KAH8984947.1"/>
    <property type="molecule type" value="Genomic_DNA"/>
</dbReference>
<dbReference type="InterPro" id="IPR025554">
    <property type="entry name" value="DUF4140"/>
</dbReference>
<sequence length="640" mass="69147">MTSTIKLNADNYPIKSVTVFKSNKAEVVRVFDLSLQPGQSKIQISHLPRAIDTDSARVSGLGDAQLFDVVCSIDRGIEEIDPLSTSEVVRKLKVKKDALVQDRDALDDISGTMVDYSRTLVGDKVSPDQAGKFFDTLLTRSQTLRTTRVELEEEILQLTRQIDVLSSTEETKQGKSDGEVTVVIVTKQATEIELKLTYLVQNATWSAAYELHATTDAGVPSPSVSLHYHARITQSTGEDWTDVALTLSTADMDLSTQSIPTLIPTKICPPKNPFNRFRPSTNGPSQPIAPKFPFPPPNAAQGSFGQSQPVAQPPSGAFGSAPSGRVWASPAFEPHLTSQQDEDLFCMATNPPSPRGRFGFAAPPQEPEPQPVPAPADDGWQAVCVDLTLSDEPAPIAEPTAVVHESPLALTYHVEGASRVPSDGVPHQLAVAVLPFSATLQHVAVPKARPVAYLHATVRNTSDYRLLAGPVHTFVDDAFAARTALPHDVALGDTFHCTLGADPATRIRYARTSRRADKPLDAAARAFSEQWASTAFASRTTITNSHPFALRELVLRDAVPVSEDGERVNVVLRRPAALADLEQDEELEVGAEVGEGAKEAGEGEGGRKEGLFEWVVDVGAGEEVTIETEWDVKAPVSLKW</sequence>
<feature type="region of interest" description="Disordered" evidence="2">
    <location>
        <begin position="270"/>
        <end position="326"/>
    </location>
</feature>
<evidence type="ECO:0000313" key="5">
    <source>
        <dbReference type="EMBL" id="KAH8984947.1"/>
    </source>
</evidence>
<evidence type="ECO:0008006" key="7">
    <source>
        <dbReference type="Google" id="ProtNLM"/>
    </source>
</evidence>
<evidence type="ECO:0000256" key="2">
    <source>
        <dbReference type="SAM" id="MobiDB-lite"/>
    </source>
</evidence>
<keyword evidence="1" id="KW-0175">Coiled coil</keyword>
<feature type="domain" description="DUF4139" evidence="3">
    <location>
        <begin position="194"/>
        <end position="635"/>
    </location>
</feature>
<gene>
    <name evidence="5" type="ORF">EDB92DRAFT_2070710</name>
</gene>
<feature type="domain" description="DUF4140" evidence="4">
    <location>
        <begin position="17"/>
        <end position="108"/>
    </location>
</feature>
<evidence type="ECO:0000256" key="1">
    <source>
        <dbReference type="SAM" id="Coils"/>
    </source>
</evidence>
<dbReference type="AlphaFoldDB" id="A0AAD4L900"/>
<dbReference type="InterPro" id="IPR037291">
    <property type="entry name" value="DUF4139"/>
</dbReference>
<protein>
    <recommendedName>
        <fullName evidence="7">Mucoidy inhibitor A</fullName>
    </recommendedName>
</protein>
<comment type="caution">
    <text evidence="5">The sequence shown here is derived from an EMBL/GenBank/DDBJ whole genome shotgun (WGS) entry which is preliminary data.</text>
</comment>
<dbReference type="NCBIfam" id="TIGR02231">
    <property type="entry name" value="mucoidy inhibitor MuiA family protein"/>
    <property type="match status" value="2"/>
</dbReference>
<dbReference type="PANTHER" id="PTHR31005:SF8">
    <property type="entry name" value="DUF4139 DOMAIN-CONTAINING PROTEIN"/>
    <property type="match status" value="1"/>
</dbReference>
<evidence type="ECO:0000259" key="3">
    <source>
        <dbReference type="Pfam" id="PF13598"/>
    </source>
</evidence>
<dbReference type="InterPro" id="IPR011935">
    <property type="entry name" value="CHP02231"/>
</dbReference>
<name>A0AAD4L900_9AGAM</name>
<dbReference type="Pfam" id="PF13600">
    <property type="entry name" value="DUF4140"/>
    <property type="match status" value="1"/>
</dbReference>
<dbReference type="PANTHER" id="PTHR31005">
    <property type="entry name" value="DUF4139 DOMAIN-CONTAINING PROTEIN"/>
    <property type="match status" value="1"/>
</dbReference>